<dbReference type="EMBL" id="JAGSOI010000040">
    <property type="protein sequence ID" value="MCM1987240.1"/>
    <property type="molecule type" value="Genomic_DNA"/>
</dbReference>
<keyword evidence="9" id="KW-1185">Reference proteome</keyword>
<dbReference type="NCBIfam" id="TIGR03812">
    <property type="entry name" value="tyr_de_CO2_Arch"/>
    <property type="match status" value="1"/>
</dbReference>
<dbReference type="InterPro" id="IPR015422">
    <property type="entry name" value="PyrdxlP-dep_Trfase_small"/>
</dbReference>
<comment type="similarity">
    <text evidence="6">Belongs to the group II decarboxylase family. MfnA subfamily.</text>
</comment>
<keyword evidence="4 6" id="KW-0456">Lyase</keyword>
<dbReference type="PANTHER" id="PTHR42735:SF6">
    <property type="entry name" value="SPHINGOSINE-1-PHOSPHATE LYASE 1"/>
    <property type="match status" value="1"/>
</dbReference>
<dbReference type="GO" id="GO:0019752">
    <property type="term" value="P:carboxylic acid metabolic process"/>
    <property type="evidence" value="ECO:0007669"/>
    <property type="project" value="InterPro"/>
</dbReference>
<dbReference type="GO" id="GO:2001120">
    <property type="term" value="P:methanofuran biosynthetic process"/>
    <property type="evidence" value="ECO:0007669"/>
    <property type="project" value="UniProtKB-UniRule"/>
</dbReference>
<dbReference type="GO" id="GO:0004068">
    <property type="term" value="F:aspartate 1-decarboxylase activity"/>
    <property type="evidence" value="ECO:0007669"/>
    <property type="project" value="UniProtKB-UniRule"/>
</dbReference>
<dbReference type="GO" id="GO:0030170">
    <property type="term" value="F:pyridoxal phosphate binding"/>
    <property type="evidence" value="ECO:0007669"/>
    <property type="project" value="UniProtKB-UniRule"/>
</dbReference>
<dbReference type="AlphaFoldDB" id="A0A9E4ZG22"/>
<evidence type="ECO:0000256" key="5">
    <source>
        <dbReference type="ARBA" id="ARBA00038302"/>
    </source>
</evidence>
<comment type="catalytic activity">
    <reaction evidence="6">
        <text>L-tyrosine + H(+) = tyramine + CO2</text>
        <dbReference type="Rhea" id="RHEA:14345"/>
        <dbReference type="ChEBI" id="CHEBI:15378"/>
        <dbReference type="ChEBI" id="CHEBI:16526"/>
        <dbReference type="ChEBI" id="CHEBI:58315"/>
        <dbReference type="ChEBI" id="CHEBI:327995"/>
        <dbReference type="EC" id="4.1.1.25"/>
    </reaction>
</comment>
<evidence type="ECO:0000256" key="1">
    <source>
        <dbReference type="ARBA" id="ARBA00001933"/>
    </source>
</evidence>
<dbReference type="GO" id="GO:0004837">
    <property type="term" value="F:tyrosine decarboxylase activity"/>
    <property type="evidence" value="ECO:0007669"/>
    <property type="project" value="UniProtKB-UniRule"/>
</dbReference>
<comment type="catalytic activity">
    <reaction evidence="6">
        <text>L-aspartate + H(+) = beta-alanine + CO2</text>
        <dbReference type="Rhea" id="RHEA:19497"/>
        <dbReference type="ChEBI" id="CHEBI:15378"/>
        <dbReference type="ChEBI" id="CHEBI:16526"/>
        <dbReference type="ChEBI" id="CHEBI:29991"/>
        <dbReference type="ChEBI" id="CHEBI:57966"/>
        <dbReference type="EC" id="4.1.1.11"/>
    </reaction>
</comment>
<keyword evidence="3 6" id="KW-0663">Pyridoxal phosphate</keyword>
<dbReference type="PANTHER" id="PTHR42735">
    <property type="match status" value="1"/>
</dbReference>
<proteinExistence type="inferred from homology"/>
<reference evidence="8" key="1">
    <citation type="journal article" date="2021" name="mSystems">
        <title>Bacteria and Archaea Synergistically Convert Glycine Betaine to Biogenic Methane in the Formosa Cold Seep of the South China Sea.</title>
        <authorList>
            <person name="Li L."/>
            <person name="Zhang W."/>
            <person name="Zhang S."/>
            <person name="Song L."/>
            <person name="Sun Q."/>
            <person name="Zhang H."/>
            <person name="Xiang H."/>
            <person name="Dong X."/>
        </authorList>
    </citation>
    <scope>NUCLEOTIDE SEQUENCE</scope>
    <source>
        <strain evidence="8">LLY</strain>
    </source>
</reference>
<dbReference type="InterPro" id="IPR002129">
    <property type="entry name" value="PyrdxlP-dep_de-COase"/>
</dbReference>
<comment type="cofactor">
    <cofactor evidence="1 6 7">
        <name>pyridoxal 5'-phosphate</name>
        <dbReference type="ChEBI" id="CHEBI:597326"/>
    </cofactor>
</comment>
<dbReference type="Pfam" id="PF00282">
    <property type="entry name" value="Pyridoxal_deC"/>
    <property type="match status" value="1"/>
</dbReference>
<dbReference type="RefSeq" id="WP_250868581.1">
    <property type="nucleotide sequence ID" value="NZ_JAGSOI010000040.1"/>
</dbReference>
<dbReference type="EC" id="4.1.1.11" evidence="6"/>
<reference evidence="8" key="2">
    <citation type="submission" date="2021-04" db="EMBL/GenBank/DDBJ databases">
        <authorList>
            <person name="Dong X."/>
        </authorList>
    </citation>
    <scope>NUCLEOTIDE SEQUENCE</scope>
    <source>
        <strain evidence="8">LLY</strain>
    </source>
</reference>
<protein>
    <recommendedName>
        <fullName evidence="6">Probable L-tyrosine/L-aspartate decarboxylase</fullName>
        <shortName evidence="6">TDC/ADC</shortName>
        <ecNumber evidence="6">4.1.1.11</ecNumber>
        <ecNumber evidence="6">4.1.1.25</ecNumber>
    </recommendedName>
</protein>
<dbReference type="InterPro" id="IPR015421">
    <property type="entry name" value="PyrdxlP-dep_Trfase_major"/>
</dbReference>
<comment type="similarity">
    <text evidence="5">Belongs to the group II decarboxylase family. Sphingosine-1-phosphate lyase subfamily.</text>
</comment>
<dbReference type="InterPro" id="IPR020931">
    <property type="entry name" value="MfnA"/>
</dbReference>
<comment type="function">
    <text evidence="6">Catalyzes the decarboxylation of L-tyrosine to produce tyramine for methanofuran biosynthesis. Can also catalyze the decarboxylation of L-aspartate to produce beta-alanine for coenzyme A (CoA) biosynthesis.</text>
</comment>
<accession>A0A9E4ZG22</accession>
<evidence type="ECO:0000256" key="7">
    <source>
        <dbReference type="PIRSR" id="PIRSR602129-50"/>
    </source>
</evidence>
<sequence>MEENGKTKEEILAILKKAKSADTSYERVLSSMCTYPHEIAVLAHTQFIESNMGDPGLFPGTFDLERQVLAMFGEMLHHKNSPEKAGYLTAGGTESNIQAIRSMQNFRRDISNPNIIMPQSAHFSFDKVANLSGIEIRKASLDNLLKVDLNSVRSLIDENTIGLVGIAGTTEFGQLDPIDELSELAIENDIFLHVDAAFGGFVIPFMNLDYSYDFKLEGVTSMTIDPHKMALSTIPSGGLLFKEPEYFECLEIHTPYLSVNKQYSLTGTRSGAAVASTYAVMKHLGREGYKKVVSDCMSVTKKLVEGADKLGIGTVIDPVLNIVALDVPEADLVRKKLLDEHGWHVSITRDPRALRIVIMPHIKNETIELFLKDLAKAVK</sequence>
<dbReference type="Gene3D" id="3.40.640.10">
    <property type="entry name" value="Type I PLP-dependent aspartate aminotransferase-like (Major domain)"/>
    <property type="match status" value="1"/>
</dbReference>
<keyword evidence="2 6" id="KW-0210">Decarboxylase</keyword>
<dbReference type="Gene3D" id="3.90.1150.10">
    <property type="entry name" value="Aspartate Aminotransferase, domain 1"/>
    <property type="match status" value="1"/>
</dbReference>
<comment type="pathway">
    <text evidence="6">Cofactor biosynthesis; coenzyme A biosynthesis.</text>
</comment>
<dbReference type="SUPFAM" id="SSF53383">
    <property type="entry name" value="PLP-dependent transferases"/>
    <property type="match status" value="1"/>
</dbReference>
<evidence type="ECO:0000256" key="4">
    <source>
        <dbReference type="ARBA" id="ARBA00023239"/>
    </source>
</evidence>
<feature type="modified residue" description="N6-(pyridoxal phosphate)lysine" evidence="6 7">
    <location>
        <position position="228"/>
    </location>
</feature>
<gene>
    <name evidence="6 8" type="primary">mfnA</name>
    <name evidence="8" type="ORF">KDK67_09630</name>
</gene>
<name>A0A9E4ZG22_9EURY</name>
<comment type="caution">
    <text evidence="8">The sequence shown here is derived from an EMBL/GenBank/DDBJ whole genome shotgun (WGS) entry which is preliminary data.</text>
</comment>
<comment type="pathway">
    <text evidence="6">Cofactor biosynthesis; methanofuran biosynthesis.</text>
</comment>
<dbReference type="HAMAP" id="MF_01610">
    <property type="entry name" value="MfnA_decarbox"/>
    <property type="match status" value="1"/>
</dbReference>
<organism evidence="8 9">
    <name type="scientific">Methanococcoides seepicolus</name>
    <dbReference type="NCBI Taxonomy" id="2828780"/>
    <lineage>
        <taxon>Archaea</taxon>
        <taxon>Methanobacteriati</taxon>
        <taxon>Methanobacteriota</taxon>
        <taxon>Stenosarchaea group</taxon>
        <taxon>Methanomicrobia</taxon>
        <taxon>Methanosarcinales</taxon>
        <taxon>Methanosarcinaceae</taxon>
        <taxon>Methanococcoides</taxon>
    </lineage>
</organism>
<dbReference type="InterPro" id="IPR050477">
    <property type="entry name" value="GrpII_AminoAcid_Decarb"/>
</dbReference>
<dbReference type="GO" id="GO:0015937">
    <property type="term" value="P:coenzyme A biosynthetic process"/>
    <property type="evidence" value="ECO:0007669"/>
    <property type="project" value="UniProtKB-UniRule"/>
</dbReference>
<dbReference type="Proteomes" id="UP001056766">
    <property type="component" value="Unassembled WGS sequence"/>
</dbReference>
<evidence type="ECO:0000313" key="8">
    <source>
        <dbReference type="EMBL" id="MCM1987240.1"/>
    </source>
</evidence>
<evidence type="ECO:0000256" key="3">
    <source>
        <dbReference type="ARBA" id="ARBA00022898"/>
    </source>
</evidence>
<evidence type="ECO:0000256" key="2">
    <source>
        <dbReference type="ARBA" id="ARBA00022793"/>
    </source>
</evidence>
<evidence type="ECO:0000313" key="9">
    <source>
        <dbReference type="Proteomes" id="UP001056766"/>
    </source>
</evidence>
<evidence type="ECO:0000256" key="6">
    <source>
        <dbReference type="HAMAP-Rule" id="MF_01610"/>
    </source>
</evidence>
<dbReference type="EC" id="4.1.1.25" evidence="6"/>
<dbReference type="InterPro" id="IPR015424">
    <property type="entry name" value="PyrdxlP-dep_Trfase"/>
</dbReference>